<accession>A0A511AVB6</accession>
<evidence type="ECO:0000313" key="3">
    <source>
        <dbReference type="Proteomes" id="UP000321662"/>
    </source>
</evidence>
<evidence type="ECO:0000256" key="1">
    <source>
        <dbReference type="SAM" id="Phobius"/>
    </source>
</evidence>
<dbReference type="AlphaFoldDB" id="A0A511AVB6"/>
<sequence length="82" mass="9482">MKKISNLNQSEIRKTRYIIAVFLVPCGIYAFIGSNGALSRYVEAVAILLLFILGMVEYLNNYKFIAIIDFLFVVWFSYSFLQ</sequence>
<name>A0A511AVB6_9LACT</name>
<dbReference type="EMBL" id="BJUY01000031">
    <property type="protein sequence ID" value="GEK92096.1"/>
    <property type="molecule type" value="Genomic_DNA"/>
</dbReference>
<feature type="transmembrane region" description="Helical" evidence="1">
    <location>
        <begin position="38"/>
        <end position="56"/>
    </location>
</feature>
<comment type="caution">
    <text evidence="2">The sequence shown here is derived from an EMBL/GenBank/DDBJ whole genome shotgun (WGS) entry which is preliminary data.</text>
</comment>
<proteinExistence type="predicted"/>
<protein>
    <recommendedName>
        <fullName evidence="4">Phosphatidate cytidylyltransferase</fullName>
    </recommendedName>
</protein>
<gene>
    <name evidence="2" type="ORF">AKA01nite_17180</name>
</gene>
<feature type="transmembrane region" description="Helical" evidence="1">
    <location>
        <begin position="15"/>
        <end position="32"/>
    </location>
</feature>
<evidence type="ECO:0008006" key="4">
    <source>
        <dbReference type="Google" id="ProtNLM"/>
    </source>
</evidence>
<organism evidence="2 3">
    <name type="scientific">Alkalibacterium kapii</name>
    <dbReference type="NCBI Taxonomy" id="426704"/>
    <lineage>
        <taxon>Bacteria</taxon>
        <taxon>Bacillati</taxon>
        <taxon>Bacillota</taxon>
        <taxon>Bacilli</taxon>
        <taxon>Lactobacillales</taxon>
        <taxon>Carnobacteriaceae</taxon>
        <taxon>Alkalibacterium</taxon>
    </lineage>
</organism>
<keyword evidence="1" id="KW-0812">Transmembrane</keyword>
<keyword evidence="3" id="KW-1185">Reference proteome</keyword>
<keyword evidence="1" id="KW-0472">Membrane</keyword>
<keyword evidence="1" id="KW-1133">Transmembrane helix</keyword>
<feature type="transmembrane region" description="Helical" evidence="1">
    <location>
        <begin position="63"/>
        <end position="81"/>
    </location>
</feature>
<dbReference type="RefSeq" id="WP_146924898.1">
    <property type="nucleotide sequence ID" value="NZ_BJUY01000031.1"/>
</dbReference>
<reference evidence="2 3" key="1">
    <citation type="submission" date="2019-07" db="EMBL/GenBank/DDBJ databases">
        <title>Whole genome shotgun sequence of Alkalibacterium kapii NBRC 103247.</title>
        <authorList>
            <person name="Hosoyama A."/>
            <person name="Uohara A."/>
            <person name="Ohji S."/>
            <person name="Ichikawa N."/>
        </authorList>
    </citation>
    <scope>NUCLEOTIDE SEQUENCE [LARGE SCALE GENOMIC DNA]</scope>
    <source>
        <strain evidence="2 3">NBRC 103247</strain>
    </source>
</reference>
<dbReference type="Proteomes" id="UP000321662">
    <property type="component" value="Unassembled WGS sequence"/>
</dbReference>
<evidence type="ECO:0000313" key="2">
    <source>
        <dbReference type="EMBL" id="GEK92096.1"/>
    </source>
</evidence>